<dbReference type="SUPFAM" id="SSF100950">
    <property type="entry name" value="NagB/RpiA/CoA transferase-like"/>
    <property type="match status" value="1"/>
</dbReference>
<dbReference type="Pfam" id="PF08220">
    <property type="entry name" value="HTH_DeoR"/>
    <property type="match status" value="1"/>
</dbReference>
<name>A0A438AN17_9RHOB</name>
<reference evidence="5 6" key="1">
    <citation type="submission" date="2018-11" db="EMBL/GenBank/DDBJ databases">
        <title>Mesobaculum littorinae gen. nov., sp. nov., isolated from Littorina scabra that represents a novel genus of the order Rhodobacteraceae.</title>
        <authorList>
            <person name="Li F."/>
        </authorList>
    </citation>
    <scope>NUCLEOTIDE SEQUENCE [LARGE SCALE GENOMIC DNA]</scope>
    <source>
        <strain evidence="5 6">M0103</strain>
    </source>
</reference>
<dbReference type="EMBL" id="RQXX01000001">
    <property type="protein sequence ID" value="RVW00011.1"/>
    <property type="molecule type" value="Genomic_DNA"/>
</dbReference>
<dbReference type="PROSITE" id="PS51000">
    <property type="entry name" value="HTH_DEOR_2"/>
    <property type="match status" value="1"/>
</dbReference>
<keyword evidence="6" id="KW-1185">Reference proteome</keyword>
<gene>
    <name evidence="5" type="ORF">EKE94_03010</name>
</gene>
<protein>
    <submittedName>
        <fullName evidence="5">DeoR/GlpR transcriptional regulator</fullName>
    </submittedName>
</protein>
<dbReference type="InterPro" id="IPR037171">
    <property type="entry name" value="NagB/RpiA_transferase-like"/>
</dbReference>
<dbReference type="SMART" id="SM01134">
    <property type="entry name" value="DeoRC"/>
    <property type="match status" value="1"/>
</dbReference>
<keyword evidence="2" id="KW-0805">Transcription regulation</keyword>
<dbReference type="Gene3D" id="1.10.10.10">
    <property type="entry name" value="Winged helix-like DNA-binding domain superfamily/Winged helix DNA-binding domain"/>
    <property type="match status" value="1"/>
</dbReference>
<dbReference type="PRINTS" id="PR00037">
    <property type="entry name" value="HTHLACR"/>
</dbReference>
<dbReference type="Proteomes" id="UP000285908">
    <property type="component" value="Unassembled WGS sequence"/>
</dbReference>
<dbReference type="PANTHER" id="PTHR30363:SF4">
    <property type="entry name" value="GLYCEROL-3-PHOSPHATE REGULON REPRESSOR"/>
    <property type="match status" value="1"/>
</dbReference>
<dbReference type="AlphaFoldDB" id="A0A438AN17"/>
<dbReference type="PANTHER" id="PTHR30363">
    <property type="entry name" value="HTH-TYPE TRANSCRIPTIONAL REGULATOR SRLR-RELATED"/>
    <property type="match status" value="1"/>
</dbReference>
<accession>A0A438AN17</accession>
<dbReference type="GO" id="GO:0003700">
    <property type="term" value="F:DNA-binding transcription factor activity"/>
    <property type="evidence" value="ECO:0007669"/>
    <property type="project" value="InterPro"/>
</dbReference>
<dbReference type="Gene3D" id="3.30.750.70">
    <property type="entry name" value="4-hydroxybutyrate coenzyme like domains"/>
    <property type="match status" value="1"/>
</dbReference>
<evidence type="ECO:0000313" key="5">
    <source>
        <dbReference type="EMBL" id="RVW00011.1"/>
    </source>
</evidence>
<sequence length="259" mass="27558">MSQTIRHPEIIEIARRDGKVTVERLSAHFGVTHQTIRRDLADLAEAGRLERVHGGAVLPSGTTNIGYADRRQINAAAKDAIAAACAEAIPNESSVFLNIGTTPEAVARHMLAHRNLLVVTNNMNVGQILVANPDCDVVVTGGALRPSDGGLIGDVTTTTIRRFKFDVAVIGCSALDEDGDLLDFDMQEVGVTRAILQHARKVFLVSDGSKFQRKAPVRVASVADLDAFFTDVPPPPGFVSRCKDEGVAVTVAACANPAD</sequence>
<proteinExistence type="predicted"/>
<dbReference type="InterPro" id="IPR036388">
    <property type="entry name" value="WH-like_DNA-bd_sf"/>
</dbReference>
<keyword evidence="1" id="KW-0678">Repressor</keyword>
<keyword evidence="3" id="KW-0804">Transcription</keyword>
<organism evidence="5 6">
    <name type="scientific">Mesobaculum littorinae</name>
    <dbReference type="NCBI Taxonomy" id="2486419"/>
    <lineage>
        <taxon>Bacteria</taxon>
        <taxon>Pseudomonadati</taxon>
        <taxon>Pseudomonadota</taxon>
        <taxon>Alphaproteobacteria</taxon>
        <taxon>Rhodobacterales</taxon>
        <taxon>Roseobacteraceae</taxon>
        <taxon>Mesobaculum</taxon>
    </lineage>
</organism>
<comment type="caution">
    <text evidence="5">The sequence shown here is derived from an EMBL/GenBank/DDBJ whole genome shotgun (WGS) entry which is preliminary data.</text>
</comment>
<dbReference type="InterPro" id="IPR001034">
    <property type="entry name" value="DeoR_HTH"/>
</dbReference>
<dbReference type="InterPro" id="IPR014036">
    <property type="entry name" value="DeoR-like_C"/>
</dbReference>
<dbReference type="OrthoDB" id="9814815at2"/>
<dbReference type="RefSeq" id="WP_127905452.1">
    <property type="nucleotide sequence ID" value="NZ_RQXX01000001.1"/>
</dbReference>
<dbReference type="InterPro" id="IPR050313">
    <property type="entry name" value="Carb_Metab_HTH_regulators"/>
</dbReference>
<evidence type="ECO:0000256" key="3">
    <source>
        <dbReference type="ARBA" id="ARBA00023163"/>
    </source>
</evidence>
<feature type="domain" description="HTH deoR-type" evidence="4">
    <location>
        <begin position="3"/>
        <end position="58"/>
    </location>
</feature>
<dbReference type="Pfam" id="PF00455">
    <property type="entry name" value="DeoRC"/>
    <property type="match status" value="1"/>
</dbReference>
<evidence type="ECO:0000259" key="4">
    <source>
        <dbReference type="PROSITE" id="PS51000"/>
    </source>
</evidence>
<dbReference type="InterPro" id="IPR036390">
    <property type="entry name" value="WH_DNA-bd_sf"/>
</dbReference>
<evidence type="ECO:0000256" key="1">
    <source>
        <dbReference type="ARBA" id="ARBA00022491"/>
    </source>
</evidence>
<evidence type="ECO:0000313" key="6">
    <source>
        <dbReference type="Proteomes" id="UP000285908"/>
    </source>
</evidence>
<dbReference type="SMART" id="SM00420">
    <property type="entry name" value="HTH_DEOR"/>
    <property type="match status" value="1"/>
</dbReference>
<dbReference type="SUPFAM" id="SSF46785">
    <property type="entry name" value="Winged helix' DNA-binding domain"/>
    <property type="match status" value="1"/>
</dbReference>
<evidence type="ECO:0000256" key="2">
    <source>
        <dbReference type="ARBA" id="ARBA00023015"/>
    </source>
</evidence>